<dbReference type="InterPro" id="IPR035940">
    <property type="entry name" value="CAP_sf"/>
</dbReference>
<comment type="caution">
    <text evidence="2">The sequence shown here is derived from an EMBL/GenBank/DDBJ whole genome shotgun (WGS) entry which is preliminary data.</text>
</comment>
<dbReference type="EMBL" id="VIFM01000301">
    <property type="protein sequence ID" value="TQF09868.1"/>
    <property type="molecule type" value="Genomic_DNA"/>
</dbReference>
<evidence type="ECO:0000313" key="2">
    <source>
        <dbReference type="EMBL" id="TQF09868.1"/>
    </source>
</evidence>
<feature type="domain" description="SCP" evidence="1">
    <location>
        <begin position="1"/>
        <end position="130"/>
    </location>
</feature>
<dbReference type="RefSeq" id="WP_246137765.1">
    <property type="nucleotide sequence ID" value="NZ_VIFM01000301.1"/>
</dbReference>
<sequence length="136" mass="15075">AKPPLAPLTWSPRIAELAQQWADRCEFRHPTSSSEQATYLIGLGLNFKLGQNLAMASGELTATDAVKMWGDEREDFKYGVETGKVVGHYTAIVWRKTTQLGCGVKVCRENTPSAFTFYVCSYGPAGNVYPNHLKPY</sequence>
<dbReference type="PRINTS" id="PR00837">
    <property type="entry name" value="V5TPXLIKE"/>
</dbReference>
<dbReference type="InterPro" id="IPR001283">
    <property type="entry name" value="CRISP-related"/>
</dbReference>
<dbReference type="PANTHER" id="PTHR10334">
    <property type="entry name" value="CYSTEINE-RICH SECRETORY PROTEIN-RELATED"/>
    <property type="match status" value="1"/>
</dbReference>
<dbReference type="Proteomes" id="UP000315369">
    <property type="component" value="Unassembled WGS sequence"/>
</dbReference>
<proteinExistence type="predicted"/>
<gene>
    <name evidence="2" type="ORF">FJV41_42355</name>
</gene>
<dbReference type="PROSITE" id="PS01009">
    <property type="entry name" value="CRISP_1"/>
    <property type="match status" value="1"/>
</dbReference>
<dbReference type="Gene3D" id="3.40.33.10">
    <property type="entry name" value="CAP"/>
    <property type="match status" value="1"/>
</dbReference>
<dbReference type="Pfam" id="PF00188">
    <property type="entry name" value="CAP"/>
    <property type="match status" value="1"/>
</dbReference>
<dbReference type="InterPro" id="IPR018244">
    <property type="entry name" value="Allrgn_V5/Tpx1_CS"/>
</dbReference>
<feature type="non-terminal residue" evidence="2">
    <location>
        <position position="1"/>
    </location>
</feature>
<reference evidence="2 3" key="1">
    <citation type="submission" date="2019-06" db="EMBL/GenBank/DDBJ databases">
        <authorList>
            <person name="Livingstone P."/>
            <person name="Whitworth D."/>
        </authorList>
    </citation>
    <scope>NUCLEOTIDE SEQUENCE [LARGE SCALE GENOMIC DNA]</scope>
    <source>
        <strain evidence="2 3">AM401</strain>
    </source>
</reference>
<organism evidence="2 3">
    <name type="scientific">Myxococcus llanfairpwllgwyngyllgogerychwyrndrobwllllantysiliogogogochensis</name>
    <dbReference type="NCBI Taxonomy" id="2590453"/>
    <lineage>
        <taxon>Bacteria</taxon>
        <taxon>Pseudomonadati</taxon>
        <taxon>Myxococcota</taxon>
        <taxon>Myxococcia</taxon>
        <taxon>Myxococcales</taxon>
        <taxon>Cystobacterineae</taxon>
        <taxon>Myxococcaceae</taxon>
        <taxon>Myxococcus</taxon>
    </lineage>
</organism>
<name>A0A540WLI6_9BACT</name>
<evidence type="ECO:0000313" key="3">
    <source>
        <dbReference type="Proteomes" id="UP000315369"/>
    </source>
</evidence>
<dbReference type="PROSITE" id="PS01010">
    <property type="entry name" value="CRISP_2"/>
    <property type="match status" value="1"/>
</dbReference>
<protein>
    <recommendedName>
        <fullName evidence="1">SCP domain-containing protein</fullName>
    </recommendedName>
</protein>
<dbReference type="GO" id="GO:0005576">
    <property type="term" value="C:extracellular region"/>
    <property type="evidence" value="ECO:0007669"/>
    <property type="project" value="InterPro"/>
</dbReference>
<keyword evidence="3" id="KW-1185">Reference proteome</keyword>
<evidence type="ECO:0000259" key="1">
    <source>
        <dbReference type="SMART" id="SM00198"/>
    </source>
</evidence>
<dbReference type="SMART" id="SM00198">
    <property type="entry name" value="SCP"/>
    <property type="match status" value="1"/>
</dbReference>
<dbReference type="InterPro" id="IPR002413">
    <property type="entry name" value="V5_allergen-like"/>
</dbReference>
<dbReference type="AlphaFoldDB" id="A0A540WLI6"/>
<dbReference type="SUPFAM" id="SSF55797">
    <property type="entry name" value="PR-1-like"/>
    <property type="match status" value="1"/>
</dbReference>
<dbReference type="PRINTS" id="PR00838">
    <property type="entry name" value="V5ALLERGEN"/>
</dbReference>
<dbReference type="InterPro" id="IPR014044">
    <property type="entry name" value="CAP_dom"/>
</dbReference>
<accession>A0A540WLI6</accession>